<dbReference type="Proteomes" id="UP000286934">
    <property type="component" value="Unassembled WGS sequence"/>
</dbReference>
<protein>
    <recommendedName>
        <fullName evidence="3">DUF3047 domain-containing protein</fullName>
    </recommendedName>
</protein>
<proteinExistence type="predicted"/>
<dbReference type="InterPro" id="IPR021409">
    <property type="entry name" value="DUF3047"/>
</dbReference>
<dbReference type="EMBL" id="PIPP01000007">
    <property type="protein sequence ID" value="RUO34355.1"/>
    <property type="molecule type" value="Genomic_DNA"/>
</dbReference>
<evidence type="ECO:0000313" key="1">
    <source>
        <dbReference type="EMBL" id="RUO34355.1"/>
    </source>
</evidence>
<dbReference type="AlphaFoldDB" id="A0A432WKQ9"/>
<evidence type="ECO:0008006" key="3">
    <source>
        <dbReference type="Google" id="ProtNLM"/>
    </source>
</evidence>
<gene>
    <name evidence="1" type="ORF">CWE13_12055</name>
</gene>
<dbReference type="OrthoDB" id="9775969at2"/>
<dbReference type="RefSeq" id="WP_126808920.1">
    <property type="nucleotide sequence ID" value="NZ_PIPP01000007.1"/>
</dbReference>
<accession>A0A432WKQ9</accession>
<organism evidence="1 2">
    <name type="scientific">Aliidiomarina shirensis</name>
    <dbReference type="NCBI Taxonomy" id="1048642"/>
    <lineage>
        <taxon>Bacteria</taxon>
        <taxon>Pseudomonadati</taxon>
        <taxon>Pseudomonadota</taxon>
        <taxon>Gammaproteobacteria</taxon>
        <taxon>Alteromonadales</taxon>
        <taxon>Idiomarinaceae</taxon>
        <taxon>Aliidiomarina</taxon>
    </lineage>
</organism>
<reference evidence="2" key="1">
    <citation type="journal article" date="2018" name="Front. Microbiol.">
        <title>Genome-Based Analysis Reveals the Taxonomy and Diversity of the Family Idiomarinaceae.</title>
        <authorList>
            <person name="Liu Y."/>
            <person name="Lai Q."/>
            <person name="Shao Z."/>
        </authorList>
    </citation>
    <scope>NUCLEOTIDE SEQUENCE [LARGE SCALE GENOMIC DNA]</scope>
    <source>
        <strain evidence="2">AIS</strain>
    </source>
</reference>
<comment type="caution">
    <text evidence="1">The sequence shown here is derived from an EMBL/GenBank/DDBJ whole genome shotgun (WGS) entry which is preliminary data.</text>
</comment>
<sequence>MRKHYSVLWLPVVIYICTVQVGVVSAATDWEPEDIINWEAHSFEGNTDYRLISTTEQNQLEQSHILATCEDGQASGMFYRGEIDLAETPMLSWEWKVNQFPDVGNEREKDGDDYAARIYVVREHSILRWRTRAVNYVWSQQSEIGAIWPNPFAKQAHMIAARSGKTESDQWQTETRDLQADFENFHGQVPDKINAIAIMTDCDNSNSSSSASYRRIRLHARDAE</sequence>
<name>A0A432WKQ9_9GAMM</name>
<dbReference type="Pfam" id="PF11249">
    <property type="entry name" value="DUF3047"/>
    <property type="match status" value="1"/>
</dbReference>
<evidence type="ECO:0000313" key="2">
    <source>
        <dbReference type="Proteomes" id="UP000286934"/>
    </source>
</evidence>
<keyword evidence="2" id="KW-1185">Reference proteome</keyword>